<keyword evidence="2" id="KW-1185">Reference proteome</keyword>
<gene>
    <name evidence="1" type="ORF">FHR87_001589</name>
</gene>
<organism evidence="1 2">
    <name type="scientific">Azomonas macrocytogenes</name>
    <name type="common">Azotobacter macrocytogenes</name>
    <dbReference type="NCBI Taxonomy" id="69962"/>
    <lineage>
        <taxon>Bacteria</taxon>
        <taxon>Pseudomonadati</taxon>
        <taxon>Pseudomonadota</taxon>
        <taxon>Gammaproteobacteria</taxon>
        <taxon>Pseudomonadales</taxon>
        <taxon>Pseudomonadaceae</taxon>
        <taxon>Azomonas</taxon>
    </lineage>
</organism>
<dbReference type="Proteomes" id="UP000549250">
    <property type="component" value="Unassembled WGS sequence"/>
</dbReference>
<accession>A0A839T4D5</accession>
<dbReference type="RefSeq" id="WP_183166149.1">
    <property type="nucleotide sequence ID" value="NZ_JACHXI010000006.1"/>
</dbReference>
<evidence type="ECO:0000313" key="2">
    <source>
        <dbReference type="Proteomes" id="UP000549250"/>
    </source>
</evidence>
<dbReference type="AlphaFoldDB" id="A0A839T4D5"/>
<evidence type="ECO:0000313" key="1">
    <source>
        <dbReference type="EMBL" id="MBB3103194.1"/>
    </source>
</evidence>
<sequence>MFFFLCLRNLVSGIVYGPNANARTAMMGLRFFTNAGFDQHIRLKVDPFAEFA</sequence>
<protein>
    <submittedName>
        <fullName evidence="1">Uncharacterized protein</fullName>
    </submittedName>
</protein>
<reference evidence="1 2" key="1">
    <citation type="submission" date="2020-08" db="EMBL/GenBank/DDBJ databases">
        <title>Genomic Encyclopedia of Type Strains, Phase III (KMG-III): the genomes of soil and plant-associated and newly described type strains.</title>
        <authorList>
            <person name="Whitman W."/>
        </authorList>
    </citation>
    <scope>NUCLEOTIDE SEQUENCE [LARGE SCALE GENOMIC DNA]</scope>
    <source>
        <strain evidence="1 2">CECT 4462</strain>
    </source>
</reference>
<dbReference type="EMBL" id="JACHXI010000006">
    <property type="protein sequence ID" value="MBB3103194.1"/>
    <property type="molecule type" value="Genomic_DNA"/>
</dbReference>
<name>A0A839T4D5_AZOMA</name>
<comment type="caution">
    <text evidence="1">The sequence shown here is derived from an EMBL/GenBank/DDBJ whole genome shotgun (WGS) entry which is preliminary data.</text>
</comment>
<proteinExistence type="predicted"/>